<dbReference type="EMBL" id="AVOT02004223">
    <property type="protein sequence ID" value="MBW0475747.1"/>
    <property type="molecule type" value="Genomic_DNA"/>
</dbReference>
<gene>
    <name evidence="8" type="ORF">O181_015462</name>
</gene>
<keyword evidence="4" id="KW-0694">RNA-binding</keyword>
<dbReference type="AlphaFoldDB" id="A0A9Q3C268"/>
<dbReference type="GO" id="GO:0015074">
    <property type="term" value="P:DNA integration"/>
    <property type="evidence" value="ECO:0007669"/>
    <property type="project" value="InterPro"/>
</dbReference>
<keyword evidence="9" id="KW-1185">Reference proteome</keyword>
<keyword evidence="1" id="KW-0815">Transposition</keyword>
<dbReference type="GO" id="GO:0032196">
    <property type="term" value="P:transposition"/>
    <property type="evidence" value="ECO:0007669"/>
    <property type="project" value="UniProtKB-KW"/>
</dbReference>
<evidence type="ECO:0000259" key="7">
    <source>
        <dbReference type="PROSITE" id="PS50994"/>
    </source>
</evidence>
<protein>
    <recommendedName>
        <fullName evidence="7">Integrase catalytic domain-containing protein</fullName>
    </recommendedName>
</protein>
<keyword evidence="2" id="KW-0479">Metal-binding</keyword>
<sequence length="451" mass="52451">MTGDLINRLMIVTFNQPTSNLKIAQQNWHLQLGHPSNQNLKSLRLHPINKEQCDTCAKAKMTLQPFKGQFTDQYFLTIIDQFTSFKITHFLKNKSDSFTDFSIVKNLIETSQERKIKRIVSDRGGKFMNQRFKEFTEQTGIQNTFSSAYTPEHNVFSKRANRNILYKARFPAPKRIRVTGPRHPTLIYSDISEENILPYCRRLVSHFTHTNDPNSFNKAVRSSDSNFWIAAVQRELDAIKKLDVWDVIPIKEEHKLSETALVFKTKRGIDSNITEYKARLCAQDADYTKNYCSNWTAQLTQSLDILCRFKNLKFEQLDIKSRFLNAKIKEDMYLSISQGLENDKRQTCLKLKRAIYRLKQAPFAWYRQLKTSLKSKNFNTSNAYSCVFYKGGRDQIWLFSHVDDIGVFGDTLALFKQEIEKEFKTKILGAAALMFGIKQLPYPKPFMSTPS</sequence>
<dbReference type="GO" id="GO:0003964">
    <property type="term" value="F:RNA-directed DNA polymerase activity"/>
    <property type="evidence" value="ECO:0007669"/>
    <property type="project" value="UniProtKB-EC"/>
</dbReference>
<evidence type="ECO:0000256" key="5">
    <source>
        <dbReference type="ARBA" id="ARBA00048173"/>
    </source>
</evidence>
<dbReference type="PANTHER" id="PTHR42648:SF18">
    <property type="entry name" value="RETROTRANSPOSON, UNCLASSIFIED-LIKE PROTEIN"/>
    <property type="match status" value="1"/>
</dbReference>
<dbReference type="InterPro" id="IPR036397">
    <property type="entry name" value="RNaseH_sf"/>
</dbReference>
<evidence type="ECO:0000313" key="9">
    <source>
        <dbReference type="Proteomes" id="UP000765509"/>
    </source>
</evidence>
<dbReference type="GO" id="GO:0003887">
    <property type="term" value="F:DNA-directed DNA polymerase activity"/>
    <property type="evidence" value="ECO:0007669"/>
    <property type="project" value="UniProtKB-EC"/>
</dbReference>
<dbReference type="GO" id="GO:0003723">
    <property type="term" value="F:RNA binding"/>
    <property type="evidence" value="ECO:0007669"/>
    <property type="project" value="UniProtKB-KW"/>
</dbReference>
<keyword evidence="3" id="KW-0378">Hydrolase</keyword>
<dbReference type="OrthoDB" id="413361at2759"/>
<dbReference type="GO" id="GO:0016787">
    <property type="term" value="F:hydrolase activity"/>
    <property type="evidence" value="ECO:0007669"/>
    <property type="project" value="UniProtKB-KW"/>
</dbReference>
<comment type="catalytic activity">
    <reaction evidence="6">
        <text>DNA(n) + a 2'-deoxyribonucleoside 5'-triphosphate = DNA(n+1) + diphosphate</text>
        <dbReference type="Rhea" id="RHEA:22508"/>
        <dbReference type="Rhea" id="RHEA-COMP:17339"/>
        <dbReference type="Rhea" id="RHEA-COMP:17340"/>
        <dbReference type="ChEBI" id="CHEBI:33019"/>
        <dbReference type="ChEBI" id="CHEBI:61560"/>
        <dbReference type="ChEBI" id="CHEBI:173112"/>
        <dbReference type="EC" id="2.7.7.7"/>
    </reaction>
</comment>
<accession>A0A9Q3C268</accession>
<evidence type="ECO:0000256" key="4">
    <source>
        <dbReference type="ARBA" id="ARBA00022884"/>
    </source>
</evidence>
<comment type="caution">
    <text evidence="8">The sequence shown here is derived from an EMBL/GenBank/DDBJ whole genome shotgun (WGS) entry which is preliminary data.</text>
</comment>
<evidence type="ECO:0000256" key="1">
    <source>
        <dbReference type="ARBA" id="ARBA00022578"/>
    </source>
</evidence>
<comment type="catalytic activity">
    <reaction evidence="5">
        <text>DNA(n) + a 2'-deoxyribonucleoside 5'-triphosphate = DNA(n+1) + diphosphate</text>
        <dbReference type="Rhea" id="RHEA:22508"/>
        <dbReference type="Rhea" id="RHEA-COMP:17339"/>
        <dbReference type="Rhea" id="RHEA-COMP:17340"/>
        <dbReference type="ChEBI" id="CHEBI:33019"/>
        <dbReference type="ChEBI" id="CHEBI:61560"/>
        <dbReference type="ChEBI" id="CHEBI:173112"/>
        <dbReference type="EC" id="2.7.7.49"/>
    </reaction>
</comment>
<dbReference type="PROSITE" id="PS50994">
    <property type="entry name" value="INTEGRASE"/>
    <property type="match status" value="1"/>
</dbReference>
<proteinExistence type="predicted"/>
<dbReference type="SUPFAM" id="SSF53098">
    <property type="entry name" value="Ribonuclease H-like"/>
    <property type="match status" value="1"/>
</dbReference>
<evidence type="ECO:0000313" key="8">
    <source>
        <dbReference type="EMBL" id="MBW0475747.1"/>
    </source>
</evidence>
<name>A0A9Q3C268_9BASI</name>
<evidence type="ECO:0000256" key="3">
    <source>
        <dbReference type="ARBA" id="ARBA00022801"/>
    </source>
</evidence>
<organism evidence="8 9">
    <name type="scientific">Austropuccinia psidii MF-1</name>
    <dbReference type="NCBI Taxonomy" id="1389203"/>
    <lineage>
        <taxon>Eukaryota</taxon>
        <taxon>Fungi</taxon>
        <taxon>Dikarya</taxon>
        <taxon>Basidiomycota</taxon>
        <taxon>Pucciniomycotina</taxon>
        <taxon>Pucciniomycetes</taxon>
        <taxon>Pucciniales</taxon>
        <taxon>Sphaerophragmiaceae</taxon>
        <taxon>Austropuccinia</taxon>
    </lineage>
</organism>
<evidence type="ECO:0000256" key="2">
    <source>
        <dbReference type="ARBA" id="ARBA00022723"/>
    </source>
</evidence>
<dbReference type="GO" id="GO:0046872">
    <property type="term" value="F:metal ion binding"/>
    <property type="evidence" value="ECO:0007669"/>
    <property type="project" value="UniProtKB-KW"/>
</dbReference>
<dbReference type="InterPro" id="IPR039537">
    <property type="entry name" value="Retrotran_Ty1/copia-like"/>
</dbReference>
<reference evidence="8" key="1">
    <citation type="submission" date="2021-03" db="EMBL/GenBank/DDBJ databases">
        <title>Draft genome sequence of rust myrtle Austropuccinia psidii MF-1, a brazilian biotype.</title>
        <authorList>
            <person name="Quecine M.C."/>
            <person name="Pachon D.M.R."/>
            <person name="Bonatelli M.L."/>
            <person name="Correr F.H."/>
            <person name="Franceschini L.M."/>
            <person name="Leite T.F."/>
            <person name="Margarido G.R.A."/>
            <person name="Almeida C.A."/>
            <person name="Ferrarezi J.A."/>
            <person name="Labate C.A."/>
        </authorList>
    </citation>
    <scope>NUCLEOTIDE SEQUENCE</scope>
    <source>
        <strain evidence="8">MF-1</strain>
    </source>
</reference>
<dbReference type="Pfam" id="PF00665">
    <property type="entry name" value="rve"/>
    <property type="match status" value="1"/>
</dbReference>
<dbReference type="InterPro" id="IPR012337">
    <property type="entry name" value="RNaseH-like_sf"/>
</dbReference>
<dbReference type="Proteomes" id="UP000765509">
    <property type="component" value="Unassembled WGS sequence"/>
</dbReference>
<feature type="domain" description="Integrase catalytic" evidence="7">
    <location>
        <begin position="43"/>
        <end position="221"/>
    </location>
</feature>
<dbReference type="Gene3D" id="3.30.420.10">
    <property type="entry name" value="Ribonuclease H-like superfamily/Ribonuclease H"/>
    <property type="match status" value="1"/>
</dbReference>
<dbReference type="InterPro" id="IPR001584">
    <property type="entry name" value="Integrase_cat-core"/>
</dbReference>
<evidence type="ECO:0000256" key="6">
    <source>
        <dbReference type="ARBA" id="ARBA00049244"/>
    </source>
</evidence>
<dbReference type="GO" id="GO:0005634">
    <property type="term" value="C:nucleus"/>
    <property type="evidence" value="ECO:0007669"/>
    <property type="project" value="UniProtKB-ARBA"/>
</dbReference>
<dbReference type="PANTHER" id="PTHR42648">
    <property type="entry name" value="TRANSPOSASE, PUTATIVE-RELATED"/>
    <property type="match status" value="1"/>
</dbReference>
<dbReference type="Pfam" id="PF07727">
    <property type="entry name" value="RVT_2"/>
    <property type="match status" value="1"/>
</dbReference>
<dbReference type="InterPro" id="IPR013103">
    <property type="entry name" value="RVT_2"/>
</dbReference>